<evidence type="ECO:0000256" key="1">
    <source>
        <dbReference type="ARBA" id="ARBA00004141"/>
    </source>
</evidence>
<dbReference type="Gene3D" id="1.10.1450.10">
    <property type="entry name" value="Tetraspanin"/>
    <property type="match status" value="1"/>
</dbReference>
<keyword evidence="3 5" id="KW-1133">Transmembrane helix</keyword>
<reference evidence="7" key="2">
    <citation type="submission" date="2020-10" db="UniProtKB">
        <authorList>
            <consortium name="WormBaseParasite"/>
        </authorList>
    </citation>
    <scope>IDENTIFICATION</scope>
</reference>
<dbReference type="Pfam" id="PF00335">
    <property type="entry name" value="Tetraspanin"/>
    <property type="match status" value="1"/>
</dbReference>
<sequence>MVFPLLLLNSNERTRLIEVAGIGNFVVFMVALGVAVFDSYEYMITKSSITPLLATKSIMASVAPLVGAISMALTALLHLWAWVFIKDQHLRHTRWKTSAILEGVYISIIAIVITFACIGLHGFYWLNFKRNLAHGMFEAMAKANKSTELVSHLHDIQMDYTCCGVTGISDYFNASEINYPNVDNPFVDSDWTGCDSGYCYIPFSCCRAEVYDCTPWAAVLRDKYNLVEDSYVDEMYHQAGCVSVLGTRHSGLAQFIISGCLFLLQLAILALTMLVSTSTFVLEKVGAEEDCIVPSWILPILSSTPNVVVEHTYRCFATGNDFDRETLTKAVFRDRERLRQRTTMLHQMRRKQTSYKTQSSKSN</sequence>
<dbReference type="GO" id="GO:0016020">
    <property type="term" value="C:membrane"/>
    <property type="evidence" value="ECO:0007669"/>
    <property type="project" value="UniProtKB-SubCell"/>
</dbReference>
<organism evidence="6 7">
    <name type="scientific">Panagrellus redivivus</name>
    <name type="common">Microworm</name>
    <dbReference type="NCBI Taxonomy" id="6233"/>
    <lineage>
        <taxon>Eukaryota</taxon>
        <taxon>Metazoa</taxon>
        <taxon>Ecdysozoa</taxon>
        <taxon>Nematoda</taxon>
        <taxon>Chromadorea</taxon>
        <taxon>Rhabditida</taxon>
        <taxon>Tylenchina</taxon>
        <taxon>Panagrolaimomorpha</taxon>
        <taxon>Panagrolaimoidea</taxon>
        <taxon>Panagrolaimidae</taxon>
        <taxon>Panagrellus</taxon>
    </lineage>
</organism>
<evidence type="ECO:0000256" key="2">
    <source>
        <dbReference type="ARBA" id="ARBA00022692"/>
    </source>
</evidence>
<keyword evidence="2 5" id="KW-0812">Transmembrane</keyword>
<dbReference type="InterPro" id="IPR018499">
    <property type="entry name" value="Tetraspanin/Peripherin"/>
</dbReference>
<dbReference type="AlphaFoldDB" id="A0A7E4W9X5"/>
<protein>
    <submittedName>
        <fullName evidence="7">Tetraspanin/Peripherin</fullName>
    </submittedName>
</protein>
<feature type="transmembrane region" description="Helical" evidence="5">
    <location>
        <begin position="105"/>
        <end position="126"/>
    </location>
</feature>
<dbReference type="Proteomes" id="UP000492821">
    <property type="component" value="Unassembled WGS sequence"/>
</dbReference>
<feature type="transmembrane region" description="Helical" evidence="5">
    <location>
        <begin position="16"/>
        <end position="37"/>
    </location>
</feature>
<feature type="transmembrane region" description="Helical" evidence="5">
    <location>
        <begin position="58"/>
        <end position="85"/>
    </location>
</feature>
<evidence type="ECO:0000256" key="5">
    <source>
        <dbReference type="SAM" id="Phobius"/>
    </source>
</evidence>
<reference evidence="6" key="1">
    <citation type="journal article" date="2013" name="Genetics">
        <title>The draft genome and transcriptome of Panagrellus redivivus are shaped by the harsh demands of a free-living lifestyle.</title>
        <authorList>
            <person name="Srinivasan J."/>
            <person name="Dillman A.R."/>
            <person name="Macchietto M.G."/>
            <person name="Heikkinen L."/>
            <person name="Lakso M."/>
            <person name="Fracchia K.M."/>
            <person name="Antoshechkin I."/>
            <person name="Mortazavi A."/>
            <person name="Wong G."/>
            <person name="Sternberg P.W."/>
        </authorList>
    </citation>
    <scope>NUCLEOTIDE SEQUENCE [LARGE SCALE GENOMIC DNA]</scope>
    <source>
        <strain evidence="6">MT8872</strain>
    </source>
</reference>
<evidence type="ECO:0000256" key="3">
    <source>
        <dbReference type="ARBA" id="ARBA00022989"/>
    </source>
</evidence>
<dbReference type="WBParaSite" id="Pan_g9419.t1">
    <property type="protein sequence ID" value="Pan_g9419.t1"/>
    <property type="gene ID" value="Pan_g9419"/>
</dbReference>
<dbReference type="InterPro" id="IPR008952">
    <property type="entry name" value="Tetraspanin_EC2_sf"/>
</dbReference>
<feature type="transmembrane region" description="Helical" evidence="5">
    <location>
        <begin position="255"/>
        <end position="275"/>
    </location>
</feature>
<name>A0A7E4W9X5_PANRE</name>
<keyword evidence="6" id="KW-1185">Reference proteome</keyword>
<evidence type="ECO:0000313" key="6">
    <source>
        <dbReference type="Proteomes" id="UP000492821"/>
    </source>
</evidence>
<keyword evidence="4 5" id="KW-0472">Membrane</keyword>
<proteinExistence type="predicted"/>
<evidence type="ECO:0000256" key="4">
    <source>
        <dbReference type="ARBA" id="ARBA00023136"/>
    </source>
</evidence>
<dbReference type="SUPFAM" id="SSF48652">
    <property type="entry name" value="Tetraspanin"/>
    <property type="match status" value="1"/>
</dbReference>
<comment type="subcellular location">
    <subcellularLocation>
        <location evidence="1">Membrane</location>
        <topology evidence="1">Multi-pass membrane protein</topology>
    </subcellularLocation>
</comment>
<accession>A0A7E4W9X5</accession>
<evidence type="ECO:0000313" key="7">
    <source>
        <dbReference type="WBParaSite" id="Pan_g9419.t1"/>
    </source>
</evidence>